<dbReference type="InterPro" id="IPR006674">
    <property type="entry name" value="HD_domain"/>
</dbReference>
<evidence type="ECO:0000313" key="4">
    <source>
        <dbReference type="Proteomes" id="UP000695022"/>
    </source>
</evidence>
<evidence type="ECO:0000313" key="5">
    <source>
        <dbReference type="RefSeq" id="XP_014676665.1"/>
    </source>
</evidence>
<keyword evidence="2" id="KW-0378">Hydrolase</keyword>
<keyword evidence="1" id="KW-0479">Metal-binding</keyword>
<dbReference type="Gene3D" id="1.10.3210.10">
    <property type="entry name" value="Hypothetical protein af1432"/>
    <property type="match status" value="1"/>
</dbReference>
<dbReference type="InterPro" id="IPR039356">
    <property type="entry name" value="YfbR/HDDC2"/>
</dbReference>
<evidence type="ECO:0000259" key="3">
    <source>
        <dbReference type="Pfam" id="PF13023"/>
    </source>
</evidence>
<dbReference type="GeneID" id="106816554"/>
<sequence>MYRMAVMSMLFENKYGLDRTKCIKLSLVHDMAEALVGDLTPHDNVPKKEKHLRETQAMKLMCSLLSKELGNEMYTLWEEYEAQETPEARVVKDLDRFDMVMQAYEYERLEDRAGEFQEFYQSTNGTFRHPEVKDWVVELNRMRATLIKQKIGH</sequence>
<gene>
    <name evidence="5" type="primary">LOC106816554</name>
</gene>
<accession>A0ABM1EWU4</accession>
<dbReference type="PANTHER" id="PTHR11845">
    <property type="entry name" value="5'-DEOXYNUCLEOTIDASE HDDC2"/>
    <property type="match status" value="1"/>
</dbReference>
<reference evidence="5" key="1">
    <citation type="submission" date="2025-08" db="UniProtKB">
        <authorList>
            <consortium name="RefSeq"/>
        </authorList>
    </citation>
    <scope>IDENTIFICATION</scope>
</reference>
<dbReference type="RefSeq" id="XP_014676665.1">
    <property type="nucleotide sequence ID" value="XM_014821179.1"/>
</dbReference>
<keyword evidence="4" id="KW-1185">Reference proteome</keyword>
<dbReference type="PANTHER" id="PTHR11845:SF13">
    <property type="entry name" value="5'-DEOXYNUCLEOTIDASE HDDC2"/>
    <property type="match status" value="1"/>
</dbReference>
<dbReference type="Pfam" id="PF13023">
    <property type="entry name" value="HD_3"/>
    <property type="match status" value="1"/>
</dbReference>
<organism evidence="4 5">
    <name type="scientific">Priapulus caudatus</name>
    <name type="common">Priapulid worm</name>
    <dbReference type="NCBI Taxonomy" id="37621"/>
    <lineage>
        <taxon>Eukaryota</taxon>
        <taxon>Metazoa</taxon>
        <taxon>Ecdysozoa</taxon>
        <taxon>Scalidophora</taxon>
        <taxon>Priapulida</taxon>
        <taxon>Priapulimorpha</taxon>
        <taxon>Priapulimorphida</taxon>
        <taxon>Priapulidae</taxon>
        <taxon>Priapulus</taxon>
    </lineage>
</organism>
<evidence type="ECO:0000256" key="2">
    <source>
        <dbReference type="ARBA" id="ARBA00022801"/>
    </source>
</evidence>
<feature type="domain" description="HD" evidence="3">
    <location>
        <begin position="1"/>
        <end position="128"/>
    </location>
</feature>
<evidence type="ECO:0000256" key="1">
    <source>
        <dbReference type="ARBA" id="ARBA00022723"/>
    </source>
</evidence>
<name>A0ABM1EWU4_PRICU</name>
<dbReference type="Proteomes" id="UP000695022">
    <property type="component" value="Unplaced"/>
</dbReference>
<proteinExistence type="predicted"/>
<dbReference type="SUPFAM" id="SSF109604">
    <property type="entry name" value="HD-domain/PDEase-like"/>
    <property type="match status" value="1"/>
</dbReference>
<protein>
    <submittedName>
        <fullName evidence="5">HD domain-containing protein 2-like</fullName>
    </submittedName>
</protein>